<dbReference type="PANTHER" id="PTHR15959:SF0">
    <property type="entry name" value="SYNTAXIN-18"/>
    <property type="match status" value="1"/>
</dbReference>
<proteinExistence type="inferred from homology"/>
<evidence type="ECO:0000256" key="9">
    <source>
        <dbReference type="SAM" id="Coils"/>
    </source>
</evidence>
<dbReference type="SUPFAM" id="SSF58038">
    <property type="entry name" value="SNARE fusion complex"/>
    <property type="match status" value="1"/>
</dbReference>
<evidence type="ECO:0008006" key="13">
    <source>
        <dbReference type="Google" id="ProtNLM"/>
    </source>
</evidence>
<evidence type="ECO:0000256" key="4">
    <source>
        <dbReference type="ARBA" id="ARBA00022692"/>
    </source>
</evidence>
<keyword evidence="6" id="KW-1133">Transmembrane helix</keyword>
<keyword evidence="12" id="KW-1185">Reference proteome</keyword>
<organism evidence="11 12">
    <name type="scientific">Neohortaea acidophila</name>
    <dbReference type="NCBI Taxonomy" id="245834"/>
    <lineage>
        <taxon>Eukaryota</taxon>
        <taxon>Fungi</taxon>
        <taxon>Dikarya</taxon>
        <taxon>Ascomycota</taxon>
        <taxon>Pezizomycotina</taxon>
        <taxon>Dothideomycetes</taxon>
        <taxon>Dothideomycetidae</taxon>
        <taxon>Mycosphaerellales</taxon>
        <taxon>Teratosphaeriaceae</taxon>
        <taxon>Neohortaea</taxon>
    </lineage>
</organism>
<dbReference type="AlphaFoldDB" id="A0A6A6PZ96"/>
<dbReference type="RefSeq" id="XP_033591633.1">
    <property type="nucleotide sequence ID" value="XM_033736726.1"/>
</dbReference>
<evidence type="ECO:0000256" key="2">
    <source>
        <dbReference type="ARBA" id="ARBA00009063"/>
    </source>
</evidence>
<feature type="region of interest" description="Disordered" evidence="10">
    <location>
        <begin position="201"/>
        <end position="255"/>
    </location>
</feature>
<dbReference type="GO" id="GO:0031201">
    <property type="term" value="C:SNARE complex"/>
    <property type="evidence" value="ECO:0007669"/>
    <property type="project" value="TreeGrafter"/>
</dbReference>
<evidence type="ECO:0000256" key="1">
    <source>
        <dbReference type="ARBA" id="ARBA00004211"/>
    </source>
</evidence>
<keyword evidence="5" id="KW-0653">Protein transport</keyword>
<reference evidence="11" key="1">
    <citation type="journal article" date="2020" name="Stud. Mycol.">
        <title>101 Dothideomycetes genomes: a test case for predicting lifestyles and emergence of pathogens.</title>
        <authorList>
            <person name="Haridas S."/>
            <person name="Albert R."/>
            <person name="Binder M."/>
            <person name="Bloem J."/>
            <person name="Labutti K."/>
            <person name="Salamov A."/>
            <person name="Andreopoulos B."/>
            <person name="Baker S."/>
            <person name="Barry K."/>
            <person name="Bills G."/>
            <person name="Bluhm B."/>
            <person name="Cannon C."/>
            <person name="Castanera R."/>
            <person name="Culley D."/>
            <person name="Daum C."/>
            <person name="Ezra D."/>
            <person name="Gonzalez J."/>
            <person name="Henrissat B."/>
            <person name="Kuo A."/>
            <person name="Liang C."/>
            <person name="Lipzen A."/>
            <person name="Lutzoni F."/>
            <person name="Magnuson J."/>
            <person name="Mondo S."/>
            <person name="Nolan M."/>
            <person name="Ohm R."/>
            <person name="Pangilinan J."/>
            <person name="Park H.-J."/>
            <person name="Ramirez L."/>
            <person name="Alfaro M."/>
            <person name="Sun H."/>
            <person name="Tritt A."/>
            <person name="Yoshinaga Y."/>
            <person name="Zwiers L.-H."/>
            <person name="Turgeon B."/>
            <person name="Goodwin S."/>
            <person name="Spatafora J."/>
            <person name="Crous P."/>
            <person name="Grigoriev I."/>
        </authorList>
    </citation>
    <scope>NUCLEOTIDE SEQUENCE</scope>
    <source>
        <strain evidence="11">CBS 113389</strain>
    </source>
</reference>
<evidence type="ECO:0000256" key="6">
    <source>
        <dbReference type="ARBA" id="ARBA00022989"/>
    </source>
</evidence>
<gene>
    <name evidence="11" type="ORF">BDY17DRAFT_321938</name>
</gene>
<evidence type="ECO:0000256" key="5">
    <source>
        <dbReference type="ARBA" id="ARBA00022927"/>
    </source>
</evidence>
<dbReference type="PANTHER" id="PTHR15959">
    <property type="entry name" value="SYNTAXIN-18"/>
    <property type="match status" value="1"/>
</dbReference>
<sequence>MTDITPDFNVCLKGLDVPPVLRVEHDITKINSFLQEAYSINARISDLTRELRSIRTAYVSTAPPARRRQAPNASNTARPLTNPEREAIDAQSKQLLRQLNAAITNLKQVEDVRKQTADSVALSKRAKGGLGALGRWAAGGAVTAKSPDEELDEAGRKTVAAVRESIILFLQQKLEEAGRVQSEMMEVRLNREVEKSKSTLYKAGGTLPGGIPYANDDGAVNGIPSSSPTSRNRKSAHGLPPNDHAATNPQDPQLTPDQLQLFESENADLLRQYEDQLDQVRQAEKSILDISELHSTLHANLQQQSEHIEQLVMDSYLTTENLGKGNRELKTASERKSTAQAVFWGTVGFCGFLVVWDMIF</sequence>
<keyword evidence="3" id="KW-0813">Transport</keyword>
<evidence type="ECO:0000256" key="10">
    <source>
        <dbReference type="SAM" id="MobiDB-lite"/>
    </source>
</evidence>
<dbReference type="Gene3D" id="1.20.5.110">
    <property type="match status" value="1"/>
</dbReference>
<keyword evidence="7 9" id="KW-0175">Coiled coil</keyword>
<dbReference type="GeneID" id="54477728"/>
<comment type="similarity">
    <text evidence="2">Belongs to the syntaxin family.</text>
</comment>
<evidence type="ECO:0000313" key="12">
    <source>
        <dbReference type="Proteomes" id="UP000799767"/>
    </source>
</evidence>
<dbReference type="Proteomes" id="UP000799767">
    <property type="component" value="Unassembled WGS sequence"/>
</dbReference>
<keyword evidence="4" id="KW-0812">Transmembrane</keyword>
<feature type="coiled-coil region" evidence="9">
    <location>
        <begin position="259"/>
        <end position="286"/>
    </location>
</feature>
<dbReference type="OrthoDB" id="342981at2759"/>
<dbReference type="GO" id="GO:0005783">
    <property type="term" value="C:endoplasmic reticulum"/>
    <property type="evidence" value="ECO:0007669"/>
    <property type="project" value="TreeGrafter"/>
</dbReference>
<evidence type="ECO:0000256" key="7">
    <source>
        <dbReference type="ARBA" id="ARBA00023054"/>
    </source>
</evidence>
<accession>A0A6A6PZ96</accession>
<feature type="region of interest" description="Disordered" evidence="10">
    <location>
        <begin position="60"/>
        <end position="84"/>
    </location>
</feature>
<protein>
    <recommendedName>
        <fullName evidence="13">t-SNARE coiled-coil homology domain-containing protein</fullName>
    </recommendedName>
</protein>
<dbReference type="EMBL" id="MU001633">
    <property type="protein sequence ID" value="KAF2485064.1"/>
    <property type="molecule type" value="Genomic_DNA"/>
</dbReference>
<name>A0A6A6PZ96_9PEZI</name>
<dbReference type="GO" id="GO:0015031">
    <property type="term" value="P:protein transport"/>
    <property type="evidence" value="ECO:0007669"/>
    <property type="project" value="UniProtKB-KW"/>
</dbReference>
<keyword evidence="8" id="KW-0472">Membrane</keyword>
<comment type="subcellular location">
    <subcellularLocation>
        <location evidence="1">Membrane</location>
        <topology evidence="1">Single-pass type IV membrane protein</topology>
    </subcellularLocation>
</comment>
<evidence type="ECO:0000256" key="3">
    <source>
        <dbReference type="ARBA" id="ARBA00022448"/>
    </source>
</evidence>
<evidence type="ECO:0000313" key="11">
    <source>
        <dbReference type="EMBL" id="KAF2485064.1"/>
    </source>
</evidence>
<dbReference type="GO" id="GO:0006890">
    <property type="term" value="P:retrograde vesicle-mediated transport, Golgi to endoplasmic reticulum"/>
    <property type="evidence" value="ECO:0007669"/>
    <property type="project" value="TreeGrafter"/>
</dbReference>
<evidence type="ECO:0000256" key="8">
    <source>
        <dbReference type="ARBA" id="ARBA00023136"/>
    </source>
</evidence>